<dbReference type="Pfam" id="PF00078">
    <property type="entry name" value="RVT_1"/>
    <property type="match status" value="1"/>
</dbReference>
<dbReference type="PROSITE" id="PS50878">
    <property type="entry name" value="RT_POL"/>
    <property type="match status" value="1"/>
</dbReference>
<evidence type="ECO:0000259" key="1">
    <source>
        <dbReference type="PROSITE" id="PS50878"/>
    </source>
</evidence>
<dbReference type="AlphaFoldDB" id="A0A5J4WY40"/>
<comment type="caution">
    <text evidence="2">The sequence shown here is derived from an EMBL/GenBank/DDBJ whole genome shotgun (WGS) entry which is preliminary data.</text>
</comment>
<sequence>MQLPETPPQRSQTQVQQQLGGKLMRYITTCETINYKEFIQKGFYPIYKDNISQERLQQKMAQQIPKEQDKWWNLTFLVPKPSEELRQILDASLLNQEIQSLHFQINGVQQVQYLLFPNDQAVTLDLKSAFHHLIVYYPHRAYLAFEFDNHHYQYSAMPFGCKYSLIFFPQTLTLFLTEIRKRTDIRIINYSDDLHLLHQDKTWLFYQILYIINSLEHFGWTIALNECQITPKLEIDFLGWTWNMTEMNIFMTKIRKHQFMDQIKQFIKNTQRRKIFKIKETAALIGRLNFLKTQFKQASFYLMLIDSAKTRAVKTQSCTGMMVTPLKALKELYWWIRKIAKNKKQQIFDPIPQVTIATDA</sequence>
<accession>A0A5J4WY40</accession>
<dbReference type="PANTHER" id="PTHR33050">
    <property type="entry name" value="REVERSE TRANSCRIPTASE DOMAIN-CONTAINING PROTEIN"/>
    <property type="match status" value="1"/>
</dbReference>
<evidence type="ECO:0000313" key="3">
    <source>
        <dbReference type="Proteomes" id="UP000324800"/>
    </source>
</evidence>
<dbReference type="InterPro" id="IPR052055">
    <property type="entry name" value="Hepadnavirus_pol/RT"/>
</dbReference>
<reference evidence="2 3" key="1">
    <citation type="submission" date="2019-03" db="EMBL/GenBank/DDBJ databases">
        <title>Single cell metagenomics reveals metabolic interactions within the superorganism composed of flagellate Streblomastix strix and complex community of Bacteroidetes bacteria on its surface.</title>
        <authorList>
            <person name="Treitli S.C."/>
            <person name="Kolisko M."/>
            <person name="Husnik F."/>
            <person name="Keeling P."/>
            <person name="Hampl V."/>
        </authorList>
    </citation>
    <scope>NUCLEOTIDE SEQUENCE [LARGE SCALE GENOMIC DNA]</scope>
    <source>
        <strain evidence="2">ST1C</strain>
    </source>
</reference>
<dbReference type="PANTHER" id="PTHR33050:SF7">
    <property type="entry name" value="RIBONUCLEASE H"/>
    <property type="match status" value="1"/>
</dbReference>
<name>A0A5J4WY40_9EUKA</name>
<gene>
    <name evidence="2" type="ORF">EZS28_004474</name>
</gene>
<dbReference type="InterPro" id="IPR000477">
    <property type="entry name" value="RT_dom"/>
</dbReference>
<dbReference type="InterPro" id="IPR043502">
    <property type="entry name" value="DNA/RNA_pol_sf"/>
</dbReference>
<feature type="domain" description="Reverse transcriptase" evidence="1">
    <location>
        <begin position="59"/>
        <end position="242"/>
    </location>
</feature>
<dbReference type="SUPFAM" id="SSF56672">
    <property type="entry name" value="DNA/RNA polymerases"/>
    <property type="match status" value="1"/>
</dbReference>
<dbReference type="EMBL" id="SNRW01000639">
    <property type="protein sequence ID" value="KAA6399998.1"/>
    <property type="molecule type" value="Genomic_DNA"/>
</dbReference>
<dbReference type="Gene3D" id="3.10.10.10">
    <property type="entry name" value="HIV Type 1 Reverse Transcriptase, subunit A, domain 1"/>
    <property type="match status" value="1"/>
</dbReference>
<evidence type="ECO:0000313" key="2">
    <source>
        <dbReference type="EMBL" id="KAA6399998.1"/>
    </source>
</evidence>
<organism evidence="2 3">
    <name type="scientific">Streblomastix strix</name>
    <dbReference type="NCBI Taxonomy" id="222440"/>
    <lineage>
        <taxon>Eukaryota</taxon>
        <taxon>Metamonada</taxon>
        <taxon>Preaxostyla</taxon>
        <taxon>Oxymonadida</taxon>
        <taxon>Streblomastigidae</taxon>
        <taxon>Streblomastix</taxon>
    </lineage>
</organism>
<dbReference type="Proteomes" id="UP000324800">
    <property type="component" value="Unassembled WGS sequence"/>
</dbReference>
<protein>
    <submittedName>
        <fullName evidence="2">Putative Transposon Ty3-G Gag-Pol polyprotein</fullName>
    </submittedName>
</protein>
<proteinExistence type="predicted"/>
<dbReference type="InterPro" id="IPR043128">
    <property type="entry name" value="Rev_trsase/Diguanyl_cyclase"/>
</dbReference>
<dbReference type="Gene3D" id="3.30.70.270">
    <property type="match status" value="1"/>
</dbReference>